<feature type="region of interest" description="Disordered" evidence="2">
    <location>
        <begin position="434"/>
        <end position="472"/>
    </location>
</feature>
<dbReference type="Pfam" id="PF18763">
    <property type="entry name" value="ddrB-ParB"/>
    <property type="match status" value="1"/>
</dbReference>
<feature type="compositionally biased region" description="Polar residues" evidence="2">
    <location>
        <begin position="434"/>
        <end position="445"/>
    </location>
</feature>
<reference evidence="7" key="1">
    <citation type="submission" date="2022-07" db="EMBL/GenBank/DDBJ databases">
        <title>Complete genome sequence of Salinispirillum sp. LH10-3-1 capable of multiple carbohydrate inversion isolated from a soda lake.</title>
        <authorList>
            <person name="Liu J."/>
            <person name="Zhai Y."/>
            <person name="Zhang H."/>
            <person name="Yang H."/>
            <person name="Qu J."/>
            <person name="Li J."/>
        </authorList>
    </citation>
    <scope>NUCLEOTIDE SEQUENCE</scope>
    <source>
        <strain evidence="7">LH 10-3-1</strain>
    </source>
</reference>
<dbReference type="GO" id="GO:0008237">
    <property type="term" value="F:metallopeptidase activity"/>
    <property type="evidence" value="ECO:0007669"/>
    <property type="project" value="UniProtKB-KW"/>
</dbReference>
<feature type="domain" description="Phage MuF C-terminal" evidence="5">
    <location>
        <begin position="1629"/>
        <end position="1719"/>
    </location>
</feature>
<dbReference type="InterPro" id="IPR025657">
    <property type="entry name" value="RadC_JAB"/>
</dbReference>
<dbReference type="Pfam" id="PF18823">
    <property type="entry name" value="InPase"/>
    <property type="match status" value="1"/>
</dbReference>
<dbReference type="InterPro" id="IPR041595">
    <property type="entry name" value="Inorganic_Pase"/>
</dbReference>
<organism evidence="7">
    <name type="scientific">Salinispirillum sp. LH 10-3-1</name>
    <dbReference type="NCBI Taxonomy" id="2952525"/>
    <lineage>
        <taxon>Bacteria</taxon>
        <taxon>Pseudomonadati</taxon>
        <taxon>Pseudomonadota</taxon>
        <taxon>Gammaproteobacteria</taxon>
        <taxon>Oceanospirillales</taxon>
        <taxon>Saccharospirillaceae</taxon>
        <taxon>Salinispirillum</taxon>
    </lineage>
</organism>
<keyword evidence="1" id="KW-0645">Protease</keyword>
<evidence type="ECO:0000256" key="2">
    <source>
        <dbReference type="SAM" id="MobiDB-lite"/>
    </source>
</evidence>
<dbReference type="PANTHER" id="PTHR30471:SF3">
    <property type="entry name" value="UPF0758 PROTEIN YEES-RELATED"/>
    <property type="match status" value="1"/>
</dbReference>
<feature type="region of interest" description="Disordered" evidence="2">
    <location>
        <begin position="47"/>
        <end position="78"/>
    </location>
</feature>
<feature type="domain" description="RadC-like JAB" evidence="3">
    <location>
        <begin position="1287"/>
        <end position="1397"/>
    </location>
</feature>
<feature type="compositionally biased region" description="Polar residues" evidence="2">
    <location>
        <begin position="51"/>
        <end position="77"/>
    </location>
</feature>
<feature type="domain" description="DdrB-like" evidence="4">
    <location>
        <begin position="613"/>
        <end position="713"/>
    </location>
</feature>
<dbReference type="InterPro" id="IPR041398">
    <property type="entry name" value="DdrB_dom"/>
</dbReference>
<evidence type="ECO:0008006" key="8">
    <source>
        <dbReference type="Google" id="ProtNLM"/>
    </source>
</evidence>
<keyword evidence="1" id="KW-0378">Hydrolase</keyword>
<protein>
    <recommendedName>
        <fullName evidence="8">Phage MuF C-terminal domain-containing protein</fullName>
    </recommendedName>
</protein>
<name>A0AB38YC09_9GAMM</name>
<dbReference type="Pfam" id="PF18819">
    <property type="entry name" value="MuF_C"/>
    <property type="match status" value="1"/>
</dbReference>
<feature type="domain" description="Inorganic pyrophosphatase" evidence="6">
    <location>
        <begin position="1076"/>
        <end position="1208"/>
    </location>
</feature>
<dbReference type="InterPro" id="IPR020891">
    <property type="entry name" value="UPF0758_CS"/>
</dbReference>
<feature type="region of interest" description="Disordered" evidence="2">
    <location>
        <begin position="961"/>
        <end position="995"/>
    </location>
</feature>
<evidence type="ECO:0000259" key="3">
    <source>
        <dbReference type="Pfam" id="PF04002"/>
    </source>
</evidence>
<feature type="region of interest" description="Disordered" evidence="2">
    <location>
        <begin position="1"/>
        <end position="20"/>
    </location>
</feature>
<evidence type="ECO:0000259" key="4">
    <source>
        <dbReference type="Pfam" id="PF18763"/>
    </source>
</evidence>
<dbReference type="InterPro" id="IPR001405">
    <property type="entry name" value="UPF0758"/>
</dbReference>
<evidence type="ECO:0000256" key="1">
    <source>
        <dbReference type="ARBA" id="ARBA00023049"/>
    </source>
</evidence>
<dbReference type="EMBL" id="CP101717">
    <property type="protein sequence ID" value="WLD56872.1"/>
    <property type="molecule type" value="Genomic_DNA"/>
</dbReference>
<feature type="compositionally biased region" description="Polar residues" evidence="2">
    <location>
        <begin position="1"/>
        <end position="11"/>
    </location>
</feature>
<dbReference type="Pfam" id="PF04002">
    <property type="entry name" value="RadC"/>
    <property type="match status" value="1"/>
</dbReference>
<keyword evidence="1" id="KW-0482">Metalloprotease</keyword>
<evidence type="ECO:0000313" key="7">
    <source>
        <dbReference type="EMBL" id="WLD56872.1"/>
    </source>
</evidence>
<sequence length="2877" mass="314350">MTPNWSAYTQTDEYKSLSPDQRAQASDLFFQQVVAPNVPESEREQARAAWQSATAPAPSTYQNSFYDQGSEAESTINEPGLMGDTARSVGAGFVGGISSMAKGAEWLADRATEGDVPRISPVLDRAADHLREGRSQATKDAVGNFAIVGDGQFSLRGLGQSVAEGAGSLPALALGGGPIGAGTRVGLRAAGVGEKAARTAGAMTGYSAAGSLMGGSGSLDEVQQEILNADLSILAEAPAFREEYQKLYQQNPEGDHAEMMTQAREMLAVRMGDESFGGGAARGAVLYGMLGPAYERLFRGVGGALQSVKRGAGTEFVQEGADQAISQAQTNMALTDIDGRPVSQNVLARGVDSGIIGAISGGAVGGATGGIAKLRPDAEQQLPTELASQLNDALNRLNAGQTTQQDEVLLLEHQNIIYGEPTAESIQARETTERSMTGQFGQPRNTGLEGDVIPAEPTNPIEPVRPPIDGEGYEIRPIAQEPRREIPKLDDDLLGLPQLDNTPAPDSILMPDAEGRTADPVLGPIPGDRAFTARSTTQPMIDNPAPQRQREEVLSALADAMASVDQMRSEQVRPSVKGSPGIQTRVKVGDHYEPATFMLIDLADNPTVRPQIKKSENQNRDRTRAAYQQQVQAIANNLDFNELGASARMSEGAPTVTKEGVIIGGNGRVSAILEAYRNETATQYREELERRAGEFGVDASSIRNMKQPALVRRFDRDVDVAMATMRSNEQTGARMSALEQARIDGDIIQSIPNLRVSDDGKINTPENFGFFRQFVSALPVNERNDLVKGSGALSQAGLNRIQNALMYKAYGDTDVLAQLIEGADDGGKNIHAALLRAAPHVASVRSAIDRGELHDLDVSAEIVQAVALYNDMGNRGQSINDYLAQGDMVGGISTVAKSIAQVFDAKKRSAKSMADFIIDFYDRIQALGSPDQAGLFGDANPSVQDYLSQSADNVGVILHGQEANTANTNEDRAAEAGDAGRITEEGSGQRETGPIPEIELTAQTEQDAANTEAANAAFLLSEEKAQRDADSKRKADSEANDFRLSGSDAVADIAAAGGQANLLDRAASDTNTSPTEAQKEAGNYKKGRVTIQGLNIAIENPKGSTRSGTSPDGVEWSNTMAHHYGYINRTEGADGDQVDVFIGDNPESDRVFVIDQVNADGRFDEHKVMMGFDTQAEAVKGYKANYDRGWKVGPVTDMSMDEFKQWLKEGETDKPLIRLRSTGQPFATAKAASLSRAFRESRLAKAVEVDGGFGVAVLQSGRGIPDDFSTAIEHVAVGSLKTGIDKIESAEDAAHLFAPIRKHGQETLMAAVLNDKGKVLNVLRHSKGAKDSSSFNDIEMVSAVVGTKGARRVWLSHNHPSGKSEPSSSDRIVTERFNKLLDGTGIELAGHVVVGIGGKAHVMNQNGGNPEEIRITPRTRKLNVPVTERIYRKNKPSDFGGITMPFMAVEAASQMDSKNGLLLLNNQNELIGNLPLRSSEMISIRDSDAANRILKAIDRSNAAAIIIKAEHKPYARNMSKFLNRFNGLRVLDVILPDATGKLESAEAGSARGLASDTGDFYSAISGSPFRPVATEATAYREALQKMISTKRTQVKPATLGRSSPVLRAMGAPDLPMTITLDVVRKATNGVKHDVPMSVIEQLPELLHDPVAVFNGSESGSLLVLVNAMDSNGAPVVSAVHFKKAEGRLEVNRLASVYGKDNPRVLARHELRYLNKKKNPELVRLIGLQLPKSGSPNRGLNERVMTPEDVVNKNTTGDAKSNKAKKPEKAMTREAVQSMVDDIQAEWPGGINVVQSITDLPLDAQRNMESSGAGIVRGMYRPKDRSIWLIADNLASRKDAEEILMHELVGHAGLRALLGKDLESFLNTLYDTGVIKDAQLAPIAENYGLNLKKTEDRLMALEEYIAHTAQYGNERPTLMRRVIARIRNILRKLGFATNWTDDDLRVLIDKHRTLEVEQILDAADMAVQVMNKKAAEKTESTTGEVDASPDLYSAAGEVKSAFGRIFNRSKEDPFKVNAINSHVSEFARLRGFWDSASDVLRRLPAFKDLAGKVDQFYDQTRQRLGDLNKIMDPVQRKIRKLNNKEQKQVHAEFRDYMAARENGRKAEAEKMLLDGHGLTRELVDAWQKVADLTGEQNQSAGVRVFDAKEKKWRLIGKLKTFWPRAMNEDVMKAMHNPSRHTETWKRMAQELFNAGRIEQNTIEAADDYLSRELGSDFNEKSRDDYFAGIEKARTAALPEFFYDYSYDAAVNYMNDWAENISRIEAFGQASVEPDAFMEATKLTRDQRTKDYIMRVRDRVYNTRENNPYVSIMGILNGIATGIMLGNPATAMLNLIGGTALNFQAYGMIPGIKATASTLANLSQEIKSARELGILIDDYTSVLNDMDKYGAGRILQTTTSNLMKYGGYTPMETFIRTHGFVMGRQMLRKALGSWRQKIDSAESLRYLAWYQRNGFDTNKLIAENGSGPETNRLFRYQVNLTQGSYKVNQTPVFVDSPIGRFLFKYQKFGTQLSRMFWINHLKPFIKSVAEGGETVTYTKGGKEYSARVRTFLPMLRFFGVAILAGATLATVREAVFGYNNPAPDLDELEKALENDDTARALTLAVSKAWNSMMAVGALGFFGNYLQMVRDVADRQRVKSPIDPPGLSPIKGIAEMALRSAEQGGLTARDWNEFAEGQLSLYRTARRATLTSLQFTDFDAAQLEQARRDRTYTRTIIRRYANEIGLENKRRAPDRYGKTEMSNTNQRVIDALLLGDSQRAAAIVADHVSGMQTRGEIESALTSVKAAVRSAMPTRVSLSPSQRERTDFLAWAEHNLSERGFDRIKELDDAYHHAAVAAGLMARQDNPSTIAQQRRQLAQRGIEVSDPLSYLRRQGVRVVQ</sequence>
<dbReference type="RefSeq" id="WP_304994157.1">
    <property type="nucleotide sequence ID" value="NZ_CP101717.1"/>
</dbReference>
<proteinExistence type="predicted"/>
<dbReference type="InterPro" id="IPR041131">
    <property type="entry name" value="MuF_C"/>
</dbReference>
<dbReference type="Gene3D" id="3.40.140.10">
    <property type="entry name" value="Cytidine Deaminase, domain 2"/>
    <property type="match status" value="1"/>
</dbReference>
<gene>
    <name evidence="7" type="ORF">NFC81_09025</name>
</gene>
<evidence type="ECO:0000259" key="6">
    <source>
        <dbReference type="Pfam" id="PF18823"/>
    </source>
</evidence>
<dbReference type="PROSITE" id="PS01302">
    <property type="entry name" value="UPF0758"/>
    <property type="match status" value="1"/>
</dbReference>
<evidence type="ECO:0000259" key="5">
    <source>
        <dbReference type="Pfam" id="PF18819"/>
    </source>
</evidence>
<accession>A0AB38YC09</accession>
<dbReference type="PANTHER" id="PTHR30471">
    <property type="entry name" value="DNA REPAIR PROTEIN RADC"/>
    <property type="match status" value="1"/>
</dbReference>